<dbReference type="SUPFAM" id="SSF53448">
    <property type="entry name" value="Nucleotide-diphospho-sugar transferases"/>
    <property type="match status" value="1"/>
</dbReference>
<organism evidence="9 10">
    <name type="scientific">Lichenibacterium ramalinae</name>
    <dbReference type="NCBI Taxonomy" id="2316527"/>
    <lineage>
        <taxon>Bacteria</taxon>
        <taxon>Pseudomonadati</taxon>
        <taxon>Pseudomonadota</taxon>
        <taxon>Alphaproteobacteria</taxon>
        <taxon>Hyphomicrobiales</taxon>
        <taxon>Lichenihabitantaceae</taxon>
        <taxon>Lichenibacterium</taxon>
    </lineage>
</organism>
<evidence type="ECO:0000313" key="10">
    <source>
        <dbReference type="Proteomes" id="UP000289411"/>
    </source>
</evidence>
<comment type="pathway">
    <text evidence="2">Lipid metabolism; sphingolipid metabolism.</text>
</comment>
<evidence type="ECO:0000313" key="9">
    <source>
        <dbReference type="EMBL" id="RYB07290.1"/>
    </source>
</evidence>
<dbReference type="OrthoDB" id="9814255at2"/>
<comment type="subcellular location">
    <subcellularLocation>
        <location evidence="1">Membrane</location>
        <topology evidence="1">Multi-pass membrane protein</topology>
    </subcellularLocation>
</comment>
<evidence type="ECO:0000256" key="5">
    <source>
        <dbReference type="ARBA" id="ARBA00022679"/>
    </source>
</evidence>
<dbReference type="NCBIfam" id="TIGR03472">
    <property type="entry name" value="HpnI"/>
    <property type="match status" value="1"/>
</dbReference>
<keyword evidence="4" id="KW-0328">Glycosyltransferase</keyword>
<dbReference type="AlphaFoldDB" id="A0A4Q2RJ23"/>
<dbReference type="GO" id="GO:0008120">
    <property type="term" value="F:ceramide glucosyltransferase activity"/>
    <property type="evidence" value="ECO:0007669"/>
    <property type="project" value="TreeGrafter"/>
</dbReference>
<sequence length="387" mass="40684">MLTLVTLLLLALAGAGCAYAVLAAWLVRRGIRLGAPVPPAPVGPAPGVSLLKPLYGDEPDLARNLRSFCRQDYDGPVQILFGVARADDAAVGTVERVLAEFPGRDVALVVDERRHGTNGKVSNLVNIAERARHPVLVFADSDMLVGPDYLARVVSALEAPGTGAVTCLYRGVAVPGVWSRLAVQWIDHHFLPNVVVGLALGLAKPCFGSTIALRRDTLTRIGGFAAFKDRLADDYAVGAAVRALGLAVAVPPDLVLGHTCTADSFGALLRQELRWSRTIRSVDPAGFAGSVVTHPVPLATLAALLSGFGPGAMAMLGLAVTSRLLLQIIVGRTLNTGTKSLILGPVRDYAAFLVFLLGFWPGSIDWRGHSFALHTDGSMTAPDKAGS</sequence>
<reference evidence="9 10" key="1">
    <citation type="submission" date="2018-09" db="EMBL/GenBank/DDBJ databases">
        <authorList>
            <person name="Grouzdev D.S."/>
            <person name="Krutkina M.S."/>
        </authorList>
    </citation>
    <scope>NUCLEOTIDE SEQUENCE [LARGE SCALE GENOMIC DNA]</scope>
    <source>
        <strain evidence="9 10">RmlP001</strain>
    </source>
</reference>
<evidence type="ECO:0000256" key="2">
    <source>
        <dbReference type="ARBA" id="ARBA00004760"/>
    </source>
</evidence>
<gene>
    <name evidence="9" type="ORF">D3272_02765</name>
</gene>
<dbReference type="PANTHER" id="PTHR12726:SF0">
    <property type="entry name" value="CERAMIDE GLUCOSYLTRANSFERASE"/>
    <property type="match status" value="1"/>
</dbReference>
<keyword evidence="8" id="KW-0472">Membrane</keyword>
<evidence type="ECO:0000256" key="8">
    <source>
        <dbReference type="ARBA" id="ARBA00023136"/>
    </source>
</evidence>
<dbReference type="InterPro" id="IPR025993">
    <property type="entry name" value="Ceramide_glucosylTrfase"/>
</dbReference>
<reference evidence="9 10" key="2">
    <citation type="submission" date="2019-02" db="EMBL/GenBank/DDBJ databases">
        <title>'Lichenibacterium ramalinii' gen. nov. sp. nov., 'Lichenibacterium minor' gen. nov. sp. nov.</title>
        <authorList>
            <person name="Pankratov T."/>
        </authorList>
    </citation>
    <scope>NUCLEOTIDE SEQUENCE [LARGE SCALE GENOMIC DNA]</scope>
    <source>
        <strain evidence="9 10">RmlP001</strain>
    </source>
</reference>
<comment type="pathway">
    <text evidence="3">Sphingolipid metabolism.</text>
</comment>
<keyword evidence="10" id="KW-1185">Reference proteome</keyword>
<dbReference type="InterPro" id="IPR029044">
    <property type="entry name" value="Nucleotide-diphossugar_trans"/>
</dbReference>
<dbReference type="Proteomes" id="UP000289411">
    <property type="component" value="Unassembled WGS sequence"/>
</dbReference>
<evidence type="ECO:0000256" key="6">
    <source>
        <dbReference type="ARBA" id="ARBA00022692"/>
    </source>
</evidence>
<keyword evidence="7" id="KW-1133">Transmembrane helix</keyword>
<proteinExistence type="predicted"/>
<evidence type="ECO:0000256" key="4">
    <source>
        <dbReference type="ARBA" id="ARBA00022676"/>
    </source>
</evidence>
<name>A0A4Q2RJ23_9HYPH</name>
<keyword evidence="5 9" id="KW-0808">Transferase</keyword>
<protein>
    <submittedName>
        <fullName evidence="9">Glycosyltransferase</fullName>
    </submittedName>
</protein>
<dbReference type="GO" id="GO:0016020">
    <property type="term" value="C:membrane"/>
    <property type="evidence" value="ECO:0007669"/>
    <property type="project" value="UniProtKB-SubCell"/>
</dbReference>
<evidence type="ECO:0000256" key="1">
    <source>
        <dbReference type="ARBA" id="ARBA00004141"/>
    </source>
</evidence>
<evidence type="ECO:0000256" key="7">
    <source>
        <dbReference type="ARBA" id="ARBA00022989"/>
    </source>
</evidence>
<dbReference type="EMBL" id="QYBC01000002">
    <property type="protein sequence ID" value="RYB07290.1"/>
    <property type="molecule type" value="Genomic_DNA"/>
</dbReference>
<dbReference type="PANTHER" id="PTHR12726">
    <property type="entry name" value="CERAMIDE GLUCOSYLTRANSFERASE"/>
    <property type="match status" value="1"/>
</dbReference>
<dbReference type="CDD" id="cd02520">
    <property type="entry name" value="Glucosylceramide_synthase"/>
    <property type="match status" value="1"/>
</dbReference>
<keyword evidence="6" id="KW-0812">Transmembrane</keyword>
<dbReference type="GO" id="GO:0006679">
    <property type="term" value="P:glucosylceramide biosynthetic process"/>
    <property type="evidence" value="ECO:0007669"/>
    <property type="project" value="TreeGrafter"/>
</dbReference>
<dbReference type="Gene3D" id="3.90.550.10">
    <property type="entry name" value="Spore Coat Polysaccharide Biosynthesis Protein SpsA, Chain A"/>
    <property type="match status" value="1"/>
</dbReference>
<comment type="caution">
    <text evidence="9">The sequence shown here is derived from an EMBL/GenBank/DDBJ whole genome shotgun (WGS) entry which is preliminary data.</text>
</comment>
<evidence type="ECO:0000256" key="3">
    <source>
        <dbReference type="ARBA" id="ARBA00004991"/>
    </source>
</evidence>
<dbReference type="InterPro" id="IPR017835">
    <property type="entry name" value="Hopen-assoc_HpnI"/>
</dbReference>
<dbReference type="Pfam" id="PF13506">
    <property type="entry name" value="Glyco_transf_21"/>
    <property type="match status" value="1"/>
</dbReference>
<accession>A0A4Q2RJ23</accession>